<dbReference type="EMBL" id="JALLAZ020000243">
    <property type="protein sequence ID" value="KAL3799655.1"/>
    <property type="molecule type" value="Genomic_DNA"/>
</dbReference>
<feature type="coiled-coil region" evidence="2">
    <location>
        <begin position="10"/>
        <end position="69"/>
    </location>
</feature>
<feature type="domain" description="ODAD1 central coiled coil region" evidence="4">
    <location>
        <begin position="135"/>
        <end position="413"/>
    </location>
</feature>
<dbReference type="Proteomes" id="UP001530315">
    <property type="component" value="Unassembled WGS sequence"/>
</dbReference>
<dbReference type="InterPro" id="IPR033192">
    <property type="entry name" value="ODAD3"/>
</dbReference>
<dbReference type="SUPFAM" id="SSF57997">
    <property type="entry name" value="Tropomyosin"/>
    <property type="match status" value="1"/>
</dbReference>
<reference evidence="5 6" key="1">
    <citation type="submission" date="2024-10" db="EMBL/GenBank/DDBJ databases">
        <title>Updated reference genomes for cyclostephanoid diatoms.</title>
        <authorList>
            <person name="Roberts W.R."/>
            <person name="Alverson A.J."/>
        </authorList>
    </citation>
    <scope>NUCLEOTIDE SEQUENCE [LARGE SCALE GENOMIC DNA]</scope>
    <source>
        <strain evidence="5 6">AJA276-08</strain>
    </source>
</reference>
<comment type="caution">
    <text evidence="5">The sequence shown here is derived from an EMBL/GenBank/DDBJ whole genome shotgun (WGS) entry which is preliminary data.</text>
</comment>
<evidence type="ECO:0000313" key="6">
    <source>
        <dbReference type="Proteomes" id="UP001530315"/>
    </source>
</evidence>
<feature type="region of interest" description="Disordered" evidence="3">
    <location>
        <begin position="245"/>
        <end position="277"/>
    </location>
</feature>
<evidence type="ECO:0000256" key="2">
    <source>
        <dbReference type="SAM" id="Coils"/>
    </source>
</evidence>
<name>A0ABD3QGV4_9STRA</name>
<dbReference type="Gene3D" id="1.20.5.170">
    <property type="match status" value="1"/>
</dbReference>
<protein>
    <recommendedName>
        <fullName evidence="4">ODAD1 central coiled coil region domain-containing protein</fullName>
    </recommendedName>
</protein>
<proteinExistence type="predicted"/>
<evidence type="ECO:0000256" key="1">
    <source>
        <dbReference type="ARBA" id="ARBA00023054"/>
    </source>
</evidence>
<evidence type="ECO:0000259" key="4">
    <source>
        <dbReference type="Pfam" id="PF21773"/>
    </source>
</evidence>
<keyword evidence="1 2" id="KW-0175">Coiled coil</keyword>
<dbReference type="InterPro" id="IPR049258">
    <property type="entry name" value="ODAD1_CC"/>
</dbReference>
<dbReference type="PANTHER" id="PTHR46518:SF1">
    <property type="entry name" value="OUTER DYNEIN ARM-DOCKING COMPLEX SUBUNIT 3"/>
    <property type="match status" value="1"/>
</dbReference>
<feature type="coiled-coil region" evidence="2">
    <location>
        <begin position="329"/>
        <end position="360"/>
    </location>
</feature>
<dbReference type="AlphaFoldDB" id="A0ABD3QGV4"/>
<keyword evidence="6" id="KW-1185">Reference proteome</keyword>
<dbReference type="PANTHER" id="PTHR46518">
    <property type="entry name" value="COILED-COIL DOMAIN-CONTAINING PROTEIN 151"/>
    <property type="match status" value="1"/>
</dbReference>
<evidence type="ECO:0000313" key="5">
    <source>
        <dbReference type="EMBL" id="KAL3799655.1"/>
    </source>
</evidence>
<sequence>MSHDGRKSHLDVVDRQVDDLRERMLLLQQDRRANIDKLEANKMANENEVRSLKEDNTKLRMRLSSLQKSAALDNDGNHRDVDGLKKLVLQKRNEYDAQKSAVVKLGAKLNKLTDEAKICLLEEQRPNQDEGPLSRQIRSLENRLDKAMIQYNEAQSICSTYEHIVKRLEDEKVSFDNQLTAIERTLESKHRDLEDLALLSADASHAREIAQQTLQKAKLALEDGKNRRSREIRELQQQVKIRKQLIKKHDRSDEERRKALGTADDTDTESMASPVPIGGRKSKLQIADQELALNVYEAAFRKIKDATGVSNVDNVIRKVVGQESTTDNLNSLTAQNQSKTEDLKRLKEFLAQEVDKLKHSCVPGSSNSAKTIDEQHQLLYFRTSLSERTKSRLDCIAFLILSIKAGVEHLRDKFTSLHGSEFDVGQGALTEDQLPNVIRSSGDLLVDVLTKTEDSELQMHHNIQDSKITELVRSSSNSKLQNRRPMSQGATGIRPFNQRISLPSAKEISAFDHDSDTEIAVGEFDAEEEISRDGVKKASSNIIAMEERRSLRIIRPEDG</sequence>
<feature type="coiled-coil region" evidence="2">
    <location>
        <begin position="137"/>
        <end position="227"/>
    </location>
</feature>
<evidence type="ECO:0000256" key="3">
    <source>
        <dbReference type="SAM" id="MobiDB-lite"/>
    </source>
</evidence>
<gene>
    <name evidence="5" type="ORF">ACHAW5_003072</name>
</gene>
<organism evidence="5 6">
    <name type="scientific">Stephanodiscus triporus</name>
    <dbReference type="NCBI Taxonomy" id="2934178"/>
    <lineage>
        <taxon>Eukaryota</taxon>
        <taxon>Sar</taxon>
        <taxon>Stramenopiles</taxon>
        <taxon>Ochrophyta</taxon>
        <taxon>Bacillariophyta</taxon>
        <taxon>Coscinodiscophyceae</taxon>
        <taxon>Thalassiosirophycidae</taxon>
        <taxon>Stephanodiscales</taxon>
        <taxon>Stephanodiscaceae</taxon>
        <taxon>Stephanodiscus</taxon>
    </lineage>
</organism>
<dbReference type="Pfam" id="PF21773">
    <property type="entry name" value="ODAD1_CC"/>
    <property type="match status" value="1"/>
</dbReference>
<accession>A0ABD3QGV4</accession>